<name>A0A1H6B651_9ACTN</name>
<evidence type="ECO:0000256" key="1">
    <source>
        <dbReference type="SAM" id="MobiDB-lite"/>
    </source>
</evidence>
<gene>
    <name evidence="2" type="ORF">SAMN04489712_106304</name>
</gene>
<feature type="compositionally biased region" description="Basic and acidic residues" evidence="1">
    <location>
        <begin position="48"/>
        <end position="63"/>
    </location>
</feature>
<dbReference type="EMBL" id="FNVO01000006">
    <property type="protein sequence ID" value="SEG56331.1"/>
    <property type="molecule type" value="Genomic_DNA"/>
</dbReference>
<organism evidence="2 3">
    <name type="scientific">Thermomonospora echinospora</name>
    <dbReference type="NCBI Taxonomy" id="1992"/>
    <lineage>
        <taxon>Bacteria</taxon>
        <taxon>Bacillati</taxon>
        <taxon>Actinomycetota</taxon>
        <taxon>Actinomycetes</taxon>
        <taxon>Streptosporangiales</taxon>
        <taxon>Thermomonosporaceae</taxon>
        <taxon>Thermomonospora</taxon>
    </lineage>
</organism>
<sequence>MTITVDHVRQLFASDEPGATLVIVAGRPQITSNPAEDDGLVVAGREDLMRGRDTPPGEDELNRLAETLNATVSELGG</sequence>
<feature type="region of interest" description="Disordered" evidence="1">
    <location>
        <begin position="48"/>
        <end position="77"/>
    </location>
</feature>
<evidence type="ECO:0000313" key="2">
    <source>
        <dbReference type="EMBL" id="SEG56331.1"/>
    </source>
</evidence>
<evidence type="ECO:0000313" key="3">
    <source>
        <dbReference type="Proteomes" id="UP000236723"/>
    </source>
</evidence>
<dbReference type="RefSeq" id="WP_103938797.1">
    <property type="nucleotide sequence ID" value="NZ_FNVO01000006.1"/>
</dbReference>
<keyword evidence="3" id="KW-1185">Reference proteome</keyword>
<reference evidence="3" key="1">
    <citation type="submission" date="2016-10" db="EMBL/GenBank/DDBJ databases">
        <authorList>
            <person name="Varghese N."/>
            <person name="Submissions S."/>
        </authorList>
    </citation>
    <scope>NUCLEOTIDE SEQUENCE [LARGE SCALE GENOMIC DNA]</scope>
    <source>
        <strain evidence="3">DSM 43163</strain>
    </source>
</reference>
<accession>A0A1H6B651</accession>
<dbReference type="OrthoDB" id="3538546at2"/>
<dbReference type="Proteomes" id="UP000236723">
    <property type="component" value="Unassembled WGS sequence"/>
</dbReference>
<proteinExistence type="predicted"/>
<dbReference type="AlphaFoldDB" id="A0A1H6B651"/>
<protein>
    <submittedName>
        <fullName evidence="2">Uncharacterized protein</fullName>
    </submittedName>
</protein>
<feature type="compositionally biased region" description="Polar residues" evidence="1">
    <location>
        <begin position="68"/>
        <end position="77"/>
    </location>
</feature>